<dbReference type="Pfam" id="PF01965">
    <property type="entry name" value="DJ-1_PfpI"/>
    <property type="match status" value="1"/>
</dbReference>
<dbReference type="InterPro" id="IPR029062">
    <property type="entry name" value="Class_I_gatase-like"/>
</dbReference>
<comment type="caution">
    <text evidence="5">The sequence shown here is derived from an EMBL/GenBank/DDBJ whole genome shotgun (WGS) entry which is preliminary data.</text>
</comment>
<keyword evidence="5" id="KW-0808">Transferase</keyword>
<dbReference type="GO" id="GO:0016740">
    <property type="term" value="F:transferase activity"/>
    <property type="evidence" value="ECO:0007669"/>
    <property type="project" value="UniProtKB-KW"/>
</dbReference>
<comment type="similarity">
    <text evidence="3">Belongs to the peptidase C56 family. HSP31-like subfamily.</text>
</comment>
<keyword evidence="6" id="KW-1185">Reference proteome</keyword>
<keyword evidence="5" id="KW-0315">Glutamine amidotransferase</keyword>
<dbReference type="SUPFAM" id="SSF52317">
    <property type="entry name" value="Class I glutamine amidotransferase-like"/>
    <property type="match status" value="1"/>
</dbReference>
<keyword evidence="1" id="KW-0346">Stress response</keyword>
<dbReference type="PANTHER" id="PTHR48094:SF11">
    <property type="entry name" value="GLUTATHIONE-INDEPENDENT GLYOXALASE HSP31-RELATED"/>
    <property type="match status" value="1"/>
</dbReference>
<evidence type="ECO:0000259" key="4">
    <source>
        <dbReference type="Pfam" id="PF01965"/>
    </source>
</evidence>
<dbReference type="AlphaFoldDB" id="A0A4V2JQF5"/>
<proteinExistence type="inferred from homology"/>
<dbReference type="CDD" id="cd03141">
    <property type="entry name" value="GATase1_Hsp31_like"/>
    <property type="match status" value="1"/>
</dbReference>
<dbReference type="OrthoDB" id="9792284at2"/>
<dbReference type="GO" id="GO:0005737">
    <property type="term" value="C:cytoplasm"/>
    <property type="evidence" value="ECO:0007669"/>
    <property type="project" value="TreeGrafter"/>
</dbReference>
<sequence>MKKILVVITNVTKYPTTTRATGLWFSEVVHFVEPFYKKGYEIDYVSPNGGMITNDPHSLEAQNMSELDWKYYTDAKFMNKLAQTKSPKEINAKDYEVIYYAGGHGVLWDFPDNEELQTISKEIYENGGVVSGVCHGVVGLLNIKLSNGEYLIKDKKVTGFSNEEEQQAGLSPFVPFLPEDAMKEREAHYIKGANWTAFTVSDARVVTGQNPASGLEVAKKVLEII</sequence>
<gene>
    <name evidence="5" type="ORF">DU473_05995</name>
</gene>
<evidence type="ECO:0000313" key="5">
    <source>
        <dbReference type="EMBL" id="TBR80127.1"/>
    </source>
</evidence>
<evidence type="ECO:0000313" key="6">
    <source>
        <dbReference type="Proteomes" id="UP000292583"/>
    </source>
</evidence>
<dbReference type="GO" id="GO:0019172">
    <property type="term" value="F:glyoxalase III activity"/>
    <property type="evidence" value="ECO:0007669"/>
    <property type="project" value="TreeGrafter"/>
</dbReference>
<dbReference type="Gene3D" id="3.40.50.880">
    <property type="match status" value="1"/>
</dbReference>
<dbReference type="RefSeq" id="WP_131186708.1">
    <property type="nucleotide sequence ID" value="NZ_QPGR01000011.1"/>
</dbReference>
<evidence type="ECO:0000256" key="3">
    <source>
        <dbReference type="ARBA" id="ARBA00038493"/>
    </source>
</evidence>
<dbReference type="InterPro" id="IPR050325">
    <property type="entry name" value="Prot/Nucl_acid_deglycase"/>
</dbReference>
<dbReference type="PANTHER" id="PTHR48094">
    <property type="entry name" value="PROTEIN/NUCLEIC ACID DEGLYCASE DJ-1-RELATED"/>
    <property type="match status" value="1"/>
</dbReference>
<dbReference type="Proteomes" id="UP000292583">
    <property type="component" value="Unassembled WGS sequence"/>
</dbReference>
<organism evidence="5 6">
    <name type="scientific">Campylobacter novaezeelandiae</name>
    <dbReference type="NCBI Taxonomy" id="2267891"/>
    <lineage>
        <taxon>Bacteria</taxon>
        <taxon>Pseudomonadati</taxon>
        <taxon>Campylobacterota</taxon>
        <taxon>Epsilonproteobacteria</taxon>
        <taxon>Campylobacterales</taxon>
        <taxon>Campylobacteraceae</taxon>
        <taxon>Campylobacter</taxon>
    </lineage>
</organism>
<keyword evidence="2" id="KW-0456">Lyase</keyword>
<reference evidence="5 6" key="1">
    <citation type="submission" date="2018-07" db="EMBL/GenBank/DDBJ databases">
        <title>Campylobacter zealandensis sp. nov., isolated from birds and water in New Zealand.</title>
        <authorList>
            <person name="Wilkinson D.A."/>
            <person name="Biggs P.J."/>
            <person name="French N.P."/>
            <person name="Midwinter A.C."/>
        </authorList>
    </citation>
    <scope>NUCLEOTIDE SEQUENCE [LARGE SCALE GENOMIC DNA]</scope>
    <source>
        <strain evidence="5 6">B423b</strain>
    </source>
</reference>
<evidence type="ECO:0000256" key="2">
    <source>
        <dbReference type="ARBA" id="ARBA00023239"/>
    </source>
</evidence>
<name>A0A4V2JQF5_9BACT</name>
<dbReference type="GO" id="GO:0019243">
    <property type="term" value="P:methylglyoxal catabolic process to D-lactate via S-lactoyl-glutathione"/>
    <property type="evidence" value="ECO:0007669"/>
    <property type="project" value="TreeGrafter"/>
</dbReference>
<dbReference type="EMBL" id="QPGR01000011">
    <property type="protein sequence ID" value="TBR80127.1"/>
    <property type="molecule type" value="Genomic_DNA"/>
</dbReference>
<evidence type="ECO:0000256" key="1">
    <source>
        <dbReference type="ARBA" id="ARBA00023016"/>
    </source>
</evidence>
<protein>
    <submittedName>
        <fullName evidence="5">Type 1 glutamine amidotransferase domain-containing protein</fullName>
    </submittedName>
</protein>
<dbReference type="InterPro" id="IPR002818">
    <property type="entry name" value="DJ-1/PfpI"/>
</dbReference>
<feature type="domain" description="DJ-1/PfpI" evidence="4">
    <location>
        <begin position="27"/>
        <end position="223"/>
    </location>
</feature>
<accession>A0A4V2JQF5</accession>